<organism evidence="1 2">
    <name type="scientific">Bacteroides pyogenes F0041</name>
    <dbReference type="NCBI Taxonomy" id="1321819"/>
    <lineage>
        <taxon>Bacteria</taxon>
        <taxon>Pseudomonadati</taxon>
        <taxon>Bacteroidota</taxon>
        <taxon>Bacteroidia</taxon>
        <taxon>Bacteroidales</taxon>
        <taxon>Bacteroidaceae</taxon>
        <taxon>Bacteroides</taxon>
    </lineage>
</organism>
<reference evidence="1 2" key="1">
    <citation type="submission" date="2013-08" db="EMBL/GenBank/DDBJ databases">
        <authorList>
            <person name="Weinstock G."/>
            <person name="Sodergren E."/>
            <person name="Wylie T."/>
            <person name="Fulton L."/>
            <person name="Fulton R."/>
            <person name="Fronick C."/>
            <person name="O'Laughlin M."/>
            <person name="Godfrey J."/>
            <person name="Miner T."/>
            <person name="Herter B."/>
            <person name="Appelbaum E."/>
            <person name="Cordes M."/>
            <person name="Lek S."/>
            <person name="Wollam A."/>
            <person name="Pepin K.H."/>
            <person name="Palsikar V.B."/>
            <person name="Mitreva M."/>
            <person name="Wilson R.K."/>
        </authorList>
    </citation>
    <scope>NUCLEOTIDE SEQUENCE [LARGE SCALE GENOMIC DNA]</scope>
    <source>
        <strain evidence="1 2">F0041</strain>
    </source>
</reference>
<dbReference type="HOGENOM" id="CLU_2950726_0_0_10"/>
<dbReference type="PATRIC" id="fig|1321819.3.peg.2430"/>
<dbReference type="EMBL" id="AWSV01000143">
    <property type="protein sequence ID" value="ERI82126.1"/>
    <property type="molecule type" value="Genomic_DNA"/>
</dbReference>
<dbReference type="AlphaFoldDB" id="U2DQX8"/>
<comment type="caution">
    <text evidence="1">The sequence shown here is derived from an EMBL/GenBank/DDBJ whole genome shotgun (WGS) entry which is preliminary data.</text>
</comment>
<accession>U2DQX8</accession>
<name>U2DQX8_9BACE</name>
<evidence type="ECO:0000313" key="1">
    <source>
        <dbReference type="EMBL" id="ERI82126.1"/>
    </source>
</evidence>
<gene>
    <name evidence="1" type="ORF">HMPREF1981_02634</name>
</gene>
<protein>
    <submittedName>
        <fullName evidence="1">Uncharacterized protein</fullName>
    </submittedName>
</protein>
<sequence length="59" mass="6085">MPTVCIASAGELIGTGADLAKKQDISFACTCAAGTEMKNLEQNKTVACSGNRACSFVEQ</sequence>
<dbReference type="Proteomes" id="UP000016496">
    <property type="component" value="Unassembled WGS sequence"/>
</dbReference>
<proteinExistence type="predicted"/>
<evidence type="ECO:0000313" key="2">
    <source>
        <dbReference type="Proteomes" id="UP000016496"/>
    </source>
</evidence>